<dbReference type="AlphaFoldDB" id="A0A3L8PYL7"/>
<keyword evidence="2" id="KW-1003">Cell membrane</keyword>
<evidence type="ECO:0000256" key="7">
    <source>
        <dbReference type="ARBA" id="ARBA00024197"/>
    </source>
</evidence>
<evidence type="ECO:0000256" key="6">
    <source>
        <dbReference type="ARBA" id="ARBA00023186"/>
    </source>
</evidence>
<gene>
    <name evidence="11" type="ORF">D5018_09615</name>
</gene>
<organism evidence="11 12">
    <name type="scientific">Parashewanella curva</name>
    <dbReference type="NCBI Taxonomy" id="2338552"/>
    <lineage>
        <taxon>Bacteria</taxon>
        <taxon>Pseudomonadati</taxon>
        <taxon>Pseudomonadota</taxon>
        <taxon>Gammaproteobacteria</taxon>
        <taxon>Alteromonadales</taxon>
        <taxon>Shewanellaceae</taxon>
        <taxon>Parashewanella</taxon>
    </lineage>
</organism>
<dbReference type="Gene3D" id="1.25.40.10">
    <property type="entry name" value="Tetratricopeptide repeat domain"/>
    <property type="match status" value="1"/>
</dbReference>
<feature type="domain" description="Ancillary SecYEG translocon subunit/Cell division coordinator CpoB TPR" evidence="10">
    <location>
        <begin position="15"/>
        <end position="204"/>
    </location>
</feature>
<proteinExistence type="inferred from homology"/>
<keyword evidence="3 9" id="KW-0812">Transmembrane</keyword>
<keyword evidence="6" id="KW-0143">Chaperone</keyword>
<accession>A0A3L8PYL7</accession>
<dbReference type="RefSeq" id="WP_121838790.1">
    <property type="nucleotide sequence ID" value="NZ_ML014773.1"/>
</dbReference>
<evidence type="ECO:0000256" key="4">
    <source>
        <dbReference type="ARBA" id="ARBA00022989"/>
    </source>
</evidence>
<dbReference type="OrthoDB" id="9789675at2"/>
<keyword evidence="4 9" id="KW-1133">Transmembrane helix</keyword>
<dbReference type="SUPFAM" id="SSF48452">
    <property type="entry name" value="TPR-like"/>
    <property type="match status" value="1"/>
</dbReference>
<dbReference type="PANTHER" id="PTHR38035">
    <property type="entry name" value="UPF0070 PROTEIN YFGM"/>
    <property type="match status" value="1"/>
</dbReference>
<evidence type="ECO:0000256" key="1">
    <source>
        <dbReference type="ARBA" id="ARBA00004401"/>
    </source>
</evidence>
<evidence type="ECO:0000256" key="2">
    <source>
        <dbReference type="ARBA" id="ARBA00022475"/>
    </source>
</evidence>
<protein>
    <recommendedName>
        <fullName evidence="8">Ancillary SecYEG translocon subunit</fullName>
    </recommendedName>
</protein>
<keyword evidence="5 9" id="KW-0472">Membrane</keyword>
<feature type="transmembrane region" description="Helical" evidence="9">
    <location>
        <begin position="21"/>
        <end position="42"/>
    </location>
</feature>
<comment type="caution">
    <text evidence="11">The sequence shown here is derived from an EMBL/GenBank/DDBJ whole genome shotgun (WGS) entry which is preliminary data.</text>
</comment>
<dbReference type="EMBL" id="QZEI01000024">
    <property type="protein sequence ID" value="RLV59929.1"/>
    <property type="molecule type" value="Genomic_DNA"/>
</dbReference>
<dbReference type="InterPro" id="IPR026039">
    <property type="entry name" value="YfgM"/>
</dbReference>
<evidence type="ECO:0000313" key="11">
    <source>
        <dbReference type="EMBL" id="RLV59929.1"/>
    </source>
</evidence>
<sequence length="206" mass="22368">MEIYSSEEQQVEAIKRFWKEYGNSIIIGAVVGLGGLYGWNYYSDHQVGQAQNASNAYQAAVNDATDESKLAGDIAKFTKEHDQKGYQAMLQLQLAKAAVIAGELDKAVTALKSVIAAKPGYGFEEMATLRLARIQAEKGLVSEALSTLSQVTNDAFAPQRDELKGDLLVRQGDVKLAKEAYESALAAEKNANNPVLKMKLDNLPQA</sequence>
<dbReference type="InterPro" id="IPR018704">
    <property type="entry name" value="SecYEG/CpoB_TPR"/>
</dbReference>
<dbReference type="InterPro" id="IPR011990">
    <property type="entry name" value="TPR-like_helical_dom_sf"/>
</dbReference>
<evidence type="ECO:0000256" key="8">
    <source>
        <dbReference type="ARBA" id="ARBA00024235"/>
    </source>
</evidence>
<evidence type="ECO:0000256" key="9">
    <source>
        <dbReference type="SAM" id="Phobius"/>
    </source>
</evidence>
<comment type="subcellular location">
    <subcellularLocation>
        <location evidence="1">Cell membrane</location>
        <topology evidence="1">Single-pass type II membrane protein</topology>
    </subcellularLocation>
</comment>
<reference evidence="11 12" key="1">
    <citation type="submission" date="2018-09" db="EMBL/GenBank/DDBJ databases">
        <title>Phylogeny of the Shewanellaceae, and recommendation for two new genera, Pseudoshewanella and Parashewanella.</title>
        <authorList>
            <person name="Wang G."/>
        </authorList>
    </citation>
    <scope>NUCLEOTIDE SEQUENCE [LARGE SCALE GENOMIC DNA]</scope>
    <source>
        <strain evidence="11 12">C51</strain>
    </source>
</reference>
<name>A0A3L8PYL7_9GAMM</name>
<dbReference type="Proteomes" id="UP000281474">
    <property type="component" value="Unassembled WGS sequence"/>
</dbReference>
<comment type="similarity">
    <text evidence="7">Belongs to the YfgM family.</text>
</comment>
<evidence type="ECO:0000259" key="10">
    <source>
        <dbReference type="Pfam" id="PF09976"/>
    </source>
</evidence>
<dbReference type="GO" id="GO:0005886">
    <property type="term" value="C:plasma membrane"/>
    <property type="evidence" value="ECO:0007669"/>
    <property type="project" value="UniProtKB-SubCell"/>
</dbReference>
<dbReference type="Pfam" id="PF09976">
    <property type="entry name" value="TPR_21"/>
    <property type="match status" value="1"/>
</dbReference>
<dbReference type="GO" id="GO:0044877">
    <property type="term" value="F:protein-containing complex binding"/>
    <property type="evidence" value="ECO:0007669"/>
    <property type="project" value="InterPro"/>
</dbReference>
<evidence type="ECO:0000256" key="5">
    <source>
        <dbReference type="ARBA" id="ARBA00023136"/>
    </source>
</evidence>
<dbReference type="PANTHER" id="PTHR38035:SF1">
    <property type="entry name" value="ANCILLARY SECYEG TRANSLOCON SUBUNIT"/>
    <property type="match status" value="1"/>
</dbReference>
<evidence type="ECO:0000256" key="3">
    <source>
        <dbReference type="ARBA" id="ARBA00022692"/>
    </source>
</evidence>
<evidence type="ECO:0000313" key="12">
    <source>
        <dbReference type="Proteomes" id="UP000281474"/>
    </source>
</evidence>
<dbReference type="PIRSF" id="PIRSF006170">
    <property type="entry name" value="YfgM"/>
    <property type="match status" value="1"/>
</dbReference>
<keyword evidence="12" id="KW-1185">Reference proteome</keyword>